<accession>A0ABY8EJG4</accession>
<keyword evidence="2" id="KW-1185">Reference proteome</keyword>
<gene>
    <name evidence="1" type="ORF">P4S50_03680</name>
</gene>
<evidence type="ECO:0000313" key="2">
    <source>
        <dbReference type="Proteomes" id="UP001222800"/>
    </source>
</evidence>
<protein>
    <submittedName>
        <fullName evidence="1">Uncharacterized protein</fullName>
    </submittedName>
</protein>
<proteinExistence type="predicted"/>
<dbReference type="EMBL" id="CP120733">
    <property type="protein sequence ID" value="WFD11190.1"/>
    <property type="molecule type" value="Genomic_DNA"/>
</dbReference>
<organism evidence="1 2">
    <name type="scientific">Tepidibacter hydrothermalis</name>
    <dbReference type="NCBI Taxonomy" id="3036126"/>
    <lineage>
        <taxon>Bacteria</taxon>
        <taxon>Bacillati</taxon>
        <taxon>Bacillota</taxon>
        <taxon>Clostridia</taxon>
        <taxon>Peptostreptococcales</taxon>
        <taxon>Peptostreptococcaceae</taxon>
        <taxon>Tepidibacter</taxon>
    </lineage>
</organism>
<dbReference type="Proteomes" id="UP001222800">
    <property type="component" value="Chromosome"/>
</dbReference>
<dbReference type="RefSeq" id="WP_277733178.1">
    <property type="nucleotide sequence ID" value="NZ_CP120733.1"/>
</dbReference>
<name>A0ABY8EJG4_9FIRM</name>
<sequence length="354" mass="41523">MKFNKKILTLILILSIIGGITLTKGISDESKYAAKADSAMKDELNSEEEESFLSFDELLGDEIDKFDEKQVEKLKDLYSKILVYEKNKNYRKADLLWEEFDGILEDVGINAEEFYDSESDKNKITSYKVTNGEVNFKFNKEVSKEDMNKYKLMWDKSKKIIPKSYINRITEFEIMTDGKDEMLAYVHSPDNKNKKWTLAIDLEDAFNKKGKLIGKDLDETIVHEFAHILTLNDNQVIPKEIKSVNYITDEGTTKKDSYLNLFYKKFWADIFEEFKTYSEDEENEEALIEFYDKYKSRFVSEYAATNPEEDIAESFKEFVVSEKPKGNSIAKKKILFFYDFPELVKIREEIRKSL</sequence>
<reference evidence="1 2" key="1">
    <citation type="submission" date="2023-03" db="EMBL/GenBank/DDBJ databases">
        <title>Complete genome sequence of Tepidibacter sp. SWIR-1, isolated from a deep-sea hydrothermal vent.</title>
        <authorList>
            <person name="Li X."/>
        </authorList>
    </citation>
    <scope>NUCLEOTIDE SEQUENCE [LARGE SCALE GENOMIC DNA]</scope>
    <source>
        <strain evidence="1 2">SWIR-1</strain>
    </source>
</reference>
<evidence type="ECO:0000313" key="1">
    <source>
        <dbReference type="EMBL" id="WFD11190.1"/>
    </source>
</evidence>